<comment type="caution">
    <text evidence="1">The sequence shown here is derived from an EMBL/GenBank/DDBJ whole genome shotgun (WGS) entry which is preliminary data.</text>
</comment>
<keyword evidence="2" id="KW-1185">Reference proteome</keyword>
<evidence type="ECO:0000313" key="2">
    <source>
        <dbReference type="Proteomes" id="UP000887458"/>
    </source>
</evidence>
<gene>
    <name evidence="1" type="ORF">DERP_001882</name>
</gene>
<reference evidence="1 2" key="2">
    <citation type="journal article" date="2022" name="Mol. Biol. Evol.">
        <title>Comparative Genomics Reveals Insights into the Divergent Evolution of Astigmatic Mites and Household Pest Adaptations.</title>
        <authorList>
            <person name="Xiong Q."/>
            <person name="Wan A.T."/>
            <person name="Liu X."/>
            <person name="Fung C.S."/>
            <person name="Xiao X."/>
            <person name="Malainual N."/>
            <person name="Hou J."/>
            <person name="Wang L."/>
            <person name="Wang M."/>
            <person name="Yang K.Y."/>
            <person name="Cui Y."/>
            <person name="Leung E.L."/>
            <person name="Nong W."/>
            <person name="Shin S.K."/>
            <person name="Au S.W."/>
            <person name="Jeong K.Y."/>
            <person name="Chew F.T."/>
            <person name="Hui J.H."/>
            <person name="Leung T.F."/>
            <person name="Tungtrongchitr A."/>
            <person name="Zhong N."/>
            <person name="Liu Z."/>
            <person name="Tsui S.K."/>
        </authorList>
    </citation>
    <scope>NUCLEOTIDE SEQUENCE [LARGE SCALE GENOMIC DNA]</scope>
    <source>
        <strain evidence="1">Derp</strain>
    </source>
</reference>
<sequence length="61" mass="7148">MVSPVQYSLKIVRVQDGHKCVQCTANNNGKQSSSSLENYRIKKMKIMSKYYHIRMNECHNQ</sequence>
<accession>A0ABQ8JCA6</accession>
<reference evidence="1 2" key="1">
    <citation type="journal article" date="2018" name="J. Allergy Clin. Immunol.">
        <title>High-quality assembly of Dermatophagoides pteronyssinus genome and transcriptome reveals a wide range of novel allergens.</title>
        <authorList>
            <person name="Liu X.Y."/>
            <person name="Yang K.Y."/>
            <person name="Wang M.Q."/>
            <person name="Kwok J.S."/>
            <person name="Zeng X."/>
            <person name="Yang Z."/>
            <person name="Xiao X.J."/>
            <person name="Lau C.P."/>
            <person name="Li Y."/>
            <person name="Huang Z.M."/>
            <person name="Ba J.G."/>
            <person name="Yim A.K."/>
            <person name="Ouyang C.Y."/>
            <person name="Ngai S.M."/>
            <person name="Chan T.F."/>
            <person name="Leung E.L."/>
            <person name="Liu L."/>
            <person name="Liu Z.G."/>
            <person name="Tsui S.K."/>
        </authorList>
    </citation>
    <scope>NUCLEOTIDE SEQUENCE [LARGE SCALE GENOMIC DNA]</scope>
    <source>
        <strain evidence="1">Derp</strain>
    </source>
</reference>
<dbReference type="Proteomes" id="UP000887458">
    <property type="component" value="Unassembled WGS sequence"/>
</dbReference>
<dbReference type="EMBL" id="NJHN03000054">
    <property type="protein sequence ID" value="KAH9420048.1"/>
    <property type="molecule type" value="Genomic_DNA"/>
</dbReference>
<protein>
    <submittedName>
        <fullName evidence="1">Uncharacterized protein</fullName>
    </submittedName>
</protein>
<organism evidence="1 2">
    <name type="scientific">Dermatophagoides pteronyssinus</name>
    <name type="common">European house dust mite</name>
    <dbReference type="NCBI Taxonomy" id="6956"/>
    <lineage>
        <taxon>Eukaryota</taxon>
        <taxon>Metazoa</taxon>
        <taxon>Ecdysozoa</taxon>
        <taxon>Arthropoda</taxon>
        <taxon>Chelicerata</taxon>
        <taxon>Arachnida</taxon>
        <taxon>Acari</taxon>
        <taxon>Acariformes</taxon>
        <taxon>Sarcoptiformes</taxon>
        <taxon>Astigmata</taxon>
        <taxon>Psoroptidia</taxon>
        <taxon>Analgoidea</taxon>
        <taxon>Pyroglyphidae</taxon>
        <taxon>Dermatophagoidinae</taxon>
        <taxon>Dermatophagoides</taxon>
    </lineage>
</organism>
<proteinExistence type="predicted"/>
<name>A0ABQ8JCA6_DERPT</name>
<evidence type="ECO:0000313" key="1">
    <source>
        <dbReference type="EMBL" id="KAH9420048.1"/>
    </source>
</evidence>